<reference evidence="1" key="1">
    <citation type="journal article" date="2015" name="Nature">
        <title>Complex archaea that bridge the gap between prokaryotes and eukaryotes.</title>
        <authorList>
            <person name="Spang A."/>
            <person name="Saw J.H."/>
            <person name="Jorgensen S.L."/>
            <person name="Zaremba-Niedzwiedzka K."/>
            <person name="Martijn J."/>
            <person name="Lind A.E."/>
            <person name="van Eijk R."/>
            <person name="Schleper C."/>
            <person name="Guy L."/>
            <person name="Ettema T.J."/>
        </authorList>
    </citation>
    <scope>NUCLEOTIDE SEQUENCE</scope>
</reference>
<evidence type="ECO:0000313" key="1">
    <source>
        <dbReference type="EMBL" id="KKM63621.1"/>
    </source>
</evidence>
<organism evidence="1">
    <name type="scientific">marine sediment metagenome</name>
    <dbReference type="NCBI Taxonomy" id="412755"/>
    <lineage>
        <taxon>unclassified sequences</taxon>
        <taxon>metagenomes</taxon>
        <taxon>ecological metagenomes</taxon>
    </lineage>
</organism>
<accession>A0A0F9JMH6</accession>
<proteinExistence type="predicted"/>
<name>A0A0F9JMH6_9ZZZZ</name>
<dbReference type="AlphaFoldDB" id="A0A0F9JMH6"/>
<protein>
    <submittedName>
        <fullName evidence="1">Uncharacterized protein</fullName>
    </submittedName>
</protein>
<dbReference type="EMBL" id="LAZR01011064">
    <property type="protein sequence ID" value="KKM63621.1"/>
    <property type="molecule type" value="Genomic_DNA"/>
</dbReference>
<comment type="caution">
    <text evidence="1">The sequence shown here is derived from an EMBL/GenBank/DDBJ whole genome shotgun (WGS) entry which is preliminary data.</text>
</comment>
<gene>
    <name evidence="1" type="ORF">LCGC14_1509610</name>
</gene>
<sequence length="74" mass="7958">MTKLVALKREPTPGVVRCLEEMLKAAKAGDIFSIAIAAQGDDASTVTAFDNSEGDVAHMVCALERLKLRLLLDE</sequence>